<evidence type="ECO:0000256" key="1">
    <source>
        <dbReference type="SAM" id="MobiDB-lite"/>
    </source>
</evidence>
<keyword evidence="3" id="KW-1185">Reference proteome</keyword>
<sequence length="409" mass="46233">MFTAGPFKQKGRDRDHEDYKYLMFAVYRCPKGYMSSKAISDYEAEMHVPDEPDEMEGDPLALEDEDRSEGEDGLRESGGEDEAAPQGPEMLDEAVEQLTTPEEAATICVTRPLKRRNFVIYYHLQLQKELLMKGGDQKPPMTFEDICDEDLLPGGDQVQYTPDIEKVLQDLPKENQPLQVTKRHLPPPGCRIFPCKGVYTVKPDSGDPGYRRMTRFVAGGNHVPEYEETFGLFAAVLDAISLRAMFAFGSANLKWRWRVTDICQAFAKEVAWRTCGLPVALQPPSISYELGLAEEGHMWLVEQAIYRLRESPAMWSQYRDSQLALARWTVEVNESPITMKLEQMITDNQVLRIAREDGQGDPYGYLPVCMEDLLVSGADAAMWGFFEGFPQNGRLTSSMCLASYQVPGH</sequence>
<organism evidence="2 3">
    <name type="scientific">Symbiodinium microadriaticum</name>
    <name type="common">Dinoflagellate</name>
    <name type="synonym">Zooxanthella microadriatica</name>
    <dbReference type="NCBI Taxonomy" id="2951"/>
    <lineage>
        <taxon>Eukaryota</taxon>
        <taxon>Sar</taxon>
        <taxon>Alveolata</taxon>
        <taxon>Dinophyceae</taxon>
        <taxon>Suessiales</taxon>
        <taxon>Symbiodiniaceae</taxon>
        <taxon>Symbiodinium</taxon>
    </lineage>
</organism>
<comment type="caution">
    <text evidence="2">The sequence shown here is derived from an EMBL/GenBank/DDBJ whole genome shotgun (WGS) entry which is preliminary data.</text>
</comment>
<gene>
    <name evidence="2" type="ORF">AK812_SmicGene23792</name>
</gene>
<evidence type="ECO:0000313" key="2">
    <source>
        <dbReference type="EMBL" id="OLP94217.1"/>
    </source>
</evidence>
<proteinExistence type="predicted"/>
<dbReference type="AlphaFoldDB" id="A0A1Q9DGA9"/>
<dbReference type="Proteomes" id="UP000186817">
    <property type="component" value="Unassembled WGS sequence"/>
</dbReference>
<dbReference type="EMBL" id="LSRX01000552">
    <property type="protein sequence ID" value="OLP94217.1"/>
    <property type="molecule type" value="Genomic_DNA"/>
</dbReference>
<accession>A0A1Q9DGA9</accession>
<evidence type="ECO:0000313" key="3">
    <source>
        <dbReference type="Proteomes" id="UP000186817"/>
    </source>
</evidence>
<feature type="region of interest" description="Disordered" evidence="1">
    <location>
        <begin position="44"/>
        <end position="87"/>
    </location>
</feature>
<feature type="compositionally biased region" description="Acidic residues" evidence="1">
    <location>
        <begin position="51"/>
        <end position="69"/>
    </location>
</feature>
<reference evidence="2 3" key="1">
    <citation type="submission" date="2016-02" db="EMBL/GenBank/DDBJ databases">
        <title>Genome analysis of coral dinoflagellate symbionts highlights evolutionary adaptations to a symbiotic lifestyle.</title>
        <authorList>
            <person name="Aranda M."/>
            <person name="Li Y."/>
            <person name="Liew Y.J."/>
            <person name="Baumgarten S."/>
            <person name="Simakov O."/>
            <person name="Wilson M."/>
            <person name="Piel J."/>
            <person name="Ashoor H."/>
            <person name="Bougouffa S."/>
            <person name="Bajic V.B."/>
            <person name="Ryu T."/>
            <person name="Ravasi T."/>
            <person name="Bayer T."/>
            <person name="Micklem G."/>
            <person name="Kim H."/>
            <person name="Bhak J."/>
            <person name="Lajeunesse T.C."/>
            <person name="Voolstra C.R."/>
        </authorList>
    </citation>
    <scope>NUCLEOTIDE SEQUENCE [LARGE SCALE GENOMIC DNA]</scope>
    <source>
        <strain evidence="2 3">CCMP2467</strain>
    </source>
</reference>
<protein>
    <submittedName>
        <fullName evidence="2">Uncharacterized protein</fullName>
    </submittedName>
</protein>
<name>A0A1Q9DGA9_SYMMI</name>